<gene>
    <name evidence="8" type="ORF">DRW42_02795</name>
</gene>
<keyword evidence="9" id="KW-1185">Reference proteome</keyword>
<dbReference type="SUPFAM" id="SSF48452">
    <property type="entry name" value="TPR-like"/>
    <property type="match status" value="1"/>
</dbReference>
<dbReference type="OrthoDB" id="621570at2"/>
<organism evidence="8 9">
    <name type="scientific">Pedobacter miscanthi</name>
    <dbReference type="NCBI Taxonomy" id="2259170"/>
    <lineage>
        <taxon>Bacteria</taxon>
        <taxon>Pseudomonadati</taxon>
        <taxon>Bacteroidota</taxon>
        <taxon>Sphingobacteriia</taxon>
        <taxon>Sphingobacteriales</taxon>
        <taxon>Sphingobacteriaceae</taxon>
        <taxon>Pedobacter</taxon>
    </lineage>
</organism>
<dbReference type="InterPro" id="IPR033985">
    <property type="entry name" value="SusD-like_N"/>
</dbReference>
<evidence type="ECO:0000259" key="6">
    <source>
        <dbReference type="Pfam" id="PF07980"/>
    </source>
</evidence>
<dbReference type="InterPro" id="IPR011990">
    <property type="entry name" value="TPR-like_helical_dom_sf"/>
</dbReference>
<feature type="domain" description="RagB/SusD" evidence="6">
    <location>
        <begin position="349"/>
        <end position="491"/>
    </location>
</feature>
<evidence type="ECO:0000313" key="9">
    <source>
        <dbReference type="Proteomes" id="UP000252081"/>
    </source>
</evidence>
<dbReference type="CDD" id="cd08977">
    <property type="entry name" value="SusD"/>
    <property type="match status" value="1"/>
</dbReference>
<sequence length="492" mass="54072">MKTIQIYIFTALALFGILLSGCKKFLEIPLPTDRFATEGAYLNDNSTGAVLTGIFSTAAGSILYNGASTQYETIGFRTGLYADDLTQIQAASVNAIAATTSQFYLNGLTSTNSTQWITLYRQVYNCNLTIENVESHKGNLARYNQWMGEALFMRAFSYFDLVNLYGDVPLALSSDYSITNFLPRAPKAQVYAQMAADLVKAESLLGETYLDGLSATTPNRTRPNKFAAAALLARVYLYMENYAGAEAEATKVIANSALYQLPALTNVFLANSNETIWAIAPVTGSVVRDYYLYTTAPAVNATQVALANISPGTMSASLLNSFEANDQRIANWTVLKTTSTAPVNGQFYYPAKYKSVVNGTEFLIQLRLAEQYLIRAEARLKQNNNVTAAVQDLNLIRQRARPATPAGALPDYPATISPDACMDAILKERRTELFSESGHRFYDLKRTGRIDAVMTAAATIKGSTWASWKQIWPIPLNDIQLNPNLTQAPNYQ</sequence>
<evidence type="ECO:0000259" key="7">
    <source>
        <dbReference type="Pfam" id="PF14322"/>
    </source>
</evidence>
<dbReference type="InterPro" id="IPR012944">
    <property type="entry name" value="SusD_RagB_dom"/>
</dbReference>
<comment type="similarity">
    <text evidence="2">Belongs to the SusD family.</text>
</comment>
<comment type="subcellular location">
    <subcellularLocation>
        <location evidence="1">Cell outer membrane</location>
    </subcellularLocation>
</comment>
<dbReference type="EMBL" id="QNQU01000002">
    <property type="protein sequence ID" value="RBQ11409.1"/>
    <property type="molecule type" value="Genomic_DNA"/>
</dbReference>
<name>A0A366LD51_9SPHI</name>
<dbReference type="Proteomes" id="UP000252081">
    <property type="component" value="Unassembled WGS sequence"/>
</dbReference>
<keyword evidence="4" id="KW-0472">Membrane</keyword>
<evidence type="ECO:0000256" key="4">
    <source>
        <dbReference type="ARBA" id="ARBA00023136"/>
    </source>
</evidence>
<evidence type="ECO:0000256" key="2">
    <source>
        <dbReference type="ARBA" id="ARBA00006275"/>
    </source>
</evidence>
<proteinExistence type="inferred from homology"/>
<dbReference type="Pfam" id="PF07980">
    <property type="entry name" value="SusD_RagB"/>
    <property type="match status" value="1"/>
</dbReference>
<dbReference type="RefSeq" id="WP_113947323.1">
    <property type="nucleotide sequence ID" value="NZ_QNQU01000002.1"/>
</dbReference>
<feature type="domain" description="SusD-like N-terminal" evidence="7">
    <location>
        <begin position="64"/>
        <end position="237"/>
    </location>
</feature>
<dbReference type="PROSITE" id="PS51257">
    <property type="entry name" value="PROKAR_LIPOPROTEIN"/>
    <property type="match status" value="1"/>
</dbReference>
<evidence type="ECO:0008006" key="10">
    <source>
        <dbReference type="Google" id="ProtNLM"/>
    </source>
</evidence>
<dbReference type="Gene3D" id="1.25.40.390">
    <property type="match status" value="1"/>
</dbReference>
<dbReference type="GO" id="GO:0009279">
    <property type="term" value="C:cell outer membrane"/>
    <property type="evidence" value="ECO:0007669"/>
    <property type="project" value="UniProtKB-SubCell"/>
</dbReference>
<evidence type="ECO:0000313" key="8">
    <source>
        <dbReference type="EMBL" id="RBQ11409.1"/>
    </source>
</evidence>
<evidence type="ECO:0000256" key="5">
    <source>
        <dbReference type="ARBA" id="ARBA00023237"/>
    </source>
</evidence>
<dbReference type="AlphaFoldDB" id="A0A366LD51"/>
<evidence type="ECO:0000256" key="3">
    <source>
        <dbReference type="ARBA" id="ARBA00022729"/>
    </source>
</evidence>
<accession>A0A366LD51</accession>
<reference evidence="8 9" key="1">
    <citation type="submission" date="2018-07" db="EMBL/GenBank/DDBJ databases">
        <title>A draft genome of a endophytic bacteria, a new species of Pedobacter.</title>
        <authorList>
            <person name="Zhang Z.D."/>
            <person name="Chen Z.J."/>
        </authorList>
    </citation>
    <scope>NUCLEOTIDE SEQUENCE [LARGE SCALE GENOMIC DNA]</scope>
    <source>
        <strain evidence="8 9">RS10</strain>
    </source>
</reference>
<evidence type="ECO:0000256" key="1">
    <source>
        <dbReference type="ARBA" id="ARBA00004442"/>
    </source>
</evidence>
<keyword evidence="5" id="KW-0998">Cell outer membrane</keyword>
<comment type="caution">
    <text evidence="8">The sequence shown here is derived from an EMBL/GenBank/DDBJ whole genome shotgun (WGS) entry which is preliminary data.</text>
</comment>
<protein>
    <recommendedName>
        <fullName evidence="10">RagB/SusD family nutrient uptake outer membrane protein</fullName>
    </recommendedName>
</protein>
<keyword evidence="3" id="KW-0732">Signal</keyword>
<dbReference type="Pfam" id="PF14322">
    <property type="entry name" value="SusD-like_3"/>
    <property type="match status" value="1"/>
</dbReference>